<protein>
    <recommendedName>
        <fullName evidence="2">Thioredoxin-like fold domain-containing protein</fullName>
    </recommendedName>
</protein>
<feature type="compositionally biased region" description="Basic and acidic residues" evidence="1">
    <location>
        <begin position="396"/>
        <end position="406"/>
    </location>
</feature>
<dbReference type="GO" id="GO:0030178">
    <property type="term" value="P:negative regulation of Wnt signaling pathway"/>
    <property type="evidence" value="ECO:0007669"/>
    <property type="project" value="TreeGrafter"/>
</dbReference>
<proteinExistence type="predicted"/>
<dbReference type="SUPFAM" id="SSF52833">
    <property type="entry name" value="Thioredoxin-like"/>
    <property type="match status" value="1"/>
</dbReference>
<dbReference type="Proteomes" id="UP000746747">
    <property type="component" value="Unassembled WGS sequence"/>
</dbReference>
<dbReference type="PANTHER" id="PTHR46472">
    <property type="entry name" value="NUCLEOREDOXIN"/>
    <property type="match status" value="1"/>
</dbReference>
<dbReference type="InterPro" id="IPR012336">
    <property type="entry name" value="Thioredoxin-like_fold"/>
</dbReference>
<evidence type="ECO:0000313" key="3">
    <source>
        <dbReference type="EMBL" id="CAG9537423.1"/>
    </source>
</evidence>
<feature type="region of interest" description="Disordered" evidence="1">
    <location>
        <begin position="396"/>
        <end position="426"/>
    </location>
</feature>
<organism evidence="3 4">
    <name type="scientific">Cercopithifilaria johnstoni</name>
    <dbReference type="NCBI Taxonomy" id="2874296"/>
    <lineage>
        <taxon>Eukaryota</taxon>
        <taxon>Metazoa</taxon>
        <taxon>Ecdysozoa</taxon>
        <taxon>Nematoda</taxon>
        <taxon>Chromadorea</taxon>
        <taxon>Rhabditida</taxon>
        <taxon>Spirurina</taxon>
        <taxon>Spiruromorpha</taxon>
        <taxon>Filarioidea</taxon>
        <taxon>Onchocercidae</taxon>
        <taxon>Cercopithifilaria</taxon>
    </lineage>
</organism>
<dbReference type="InterPro" id="IPR036249">
    <property type="entry name" value="Thioredoxin-like_sf"/>
</dbReference>
<dbReference type="GO" id="GO:0005634">
    <property type="term" value="C:nucleus"/>
    <property type="evidence" value="ECO:0007669"/>
    <property type="project" value="TreeGrafter"/>
</dbReference>
<sequence>MSFEDLYDYCFRNIGVIHLIPSSTSAKGGNDDQNELTTLDVVFASSRHVIFYLINSSCTRSLEPISSLKKLVQQRNNIFSNYPKENSTRLRRFFGGNKKSKKKRVIEVDDVNVVIIDLDLHDNNERSDVAAISESGWYILVPINIMAKSRLLRALHYCSTPSLIVLDASSRQIITDDGRRLLQDDPNGLNFPWCNATPEELFQGAVLRNCKEVDGTKKIVTENFQNLKSTVKGLYFGANWCPPCRSFTQQLISCYVSLKNAGIPFEIFFCSSDRSQESFEQHFSTMPWLAFPYDPQKTTQLTRLYSVNGIPAFLLLNEENRLITRHGRNVLLNDPCGSLFPWGPLPLYELNENTLCQLRDEPSLVLFTEGSPDDVTFSMEVLRATAESLFRERQESIKHSTSKEIDNTDNNANDNGNSDKDNLTYSTNSVNSSISSDLSVPPWVDPLQIFYTGEDPLCDFILEGLGLSNAELPLIVILDATVSRMCICEKPDVSAEIVAEFVADYKNGKLEMVPLPTACQTNAQQPTRYGNIPAQAVHQALGIGGLPSPANSILNDDNQSTITNNDQQIPIVL</sequence>
<comment type="caution">
    <text evidence="3">The sequence shown here is derived from an EMBL/GenBank/DDBJ whole genome shotgun (WGS) entry which is preliminary data.</text>
</comment>
<dbReference type="PANTHER" id="PTHR46472:SF1">
    <property type="entry name" value="NUCLEOREDOXIN"/>
    <property type="match status" value="1"/>
</dbReference>
<name>A0A8J2Q277_9BILA</name>
<dbReference type="Pfam" id="PF13905">
    <property type="entry name" value="Thioredoxin_8"/>
    <property type="match status" value="1"/>
</dbReference>
<dbReference type="OrthoDB" id="189920at2759"/>
<accession>A0A8J2Q277</accession>
<reference evidence="3" key="1">
    <citation type="submission" date="2021-09" db="EMBL/GenBank/DDBJ databases">
        <authorList>
            <consortium name="Pathogen Informatics"/>
        </authorList>
    </citation>
    <scope>NUCLEOTIDE SEQUENCE</scope>
</reference>
<evidence type="ECO:0000256" key="1">
    <source>
        <dbReference type="SAM" id="MobiDB-lite"/>
    </source>
</evidence>
<dbReference type="Gene3D" id="3.40.30.10">
    <property type="entry name" value="Glutaredoxin"/>
    <property type="match status" value="2"/>
</dbReference>
<dbReference type="AlphaFoldDB" id="A0A8J2Q277"/>
<evidence type="ECO:0000313" key="4">
    <source>
        <dbReference type="Proteomes" id="UP000746747"/>
    </source>
</evidence>
<dbReference type="EMBL" id="CAKAEH010001545">
    <property type="protein sequence ID" value="CAG9537423.1"/>
    <property type="molecule type" value="Genomic_DNA"/>
</dbReference>
<keyword evidence="4" id="KW-1185">Reference proteome</keyword>
<feature type="domain" description="Thioredoxin-like fold" evidence="2">
    <location>
        <begin position="231"/>
        <end position="321"/>
    </location>
</feature>
<evidence type="ECO:0000259" key="2">
    <source>
        <dbReference type="Pfam" id="PF13905"/>
    </source>
</evidence>
<gene>
    <name evidence="3" type="ORF">CJOHNSTONI_LOCUS7240</name>
</gene>
<dbReference type="GO" id="GO:0004791">
    <property type="term" value="F:thioredoxin-disulfide reductase (NADPH) activity"/>
    <property type="evidence" value="ECO:0007669"/>
    <property type="project" value="TreeGrafter"/>
</dbReference>
<dbReference type="GO" id="GO:0031397">
    <property type="term" value="P:negative regulation of protein ubiquitination"/>
    <property type="evidence" value="ECO:0007669"/>
    <property type="project" value="TreeGrafter"/>
</dbReference>